<evidence type="ECO:0000313" key="1">
    <source>
        <dbReference type="EMBL" id="KIM58369.1"/>
    </source>
</evidence>
<protein>
    <submittedName>
        <fullName evidence="1">Uncharacterized protein</fullName>
    </submittedName>
</protein>
<dbReference type="AlphaFoldDB" id="A0A0C3DQ98"/>
<proteinExistence type="predicted"/>
<dbReference type="HOGENOM" id="CLU_3051768_0_0_1"/>
<accession>A0A0C3DQ98</accession>
<name>A0A0C3DQ98_9AGAM</name>
<sequence length="54" mass="6429">MWMGKILSFEDIASDVYGQDNARFYIASCTRYPVTDRPCLSRISDAEFNDRWMW</sequence>
<dbReference type="InParanoid" id="A0A0C3DQ98"/>
<reference evidence="1 2" key="1">
    <citation type="submission" date="2014-04" db="EMBL/GenBank/DDBJ databases">
        <authorList>
            <consortium name="DOE Joint Genome Institute"/>
            <person name="Kuo A."/>
            <person name="Kohler A."/>
            <person name="Nagy L.G."/>
            <person name="Floudas D."/>
            <person name="Copeland A."/>
            <person name="Barry K.W."/>
            <person name="Cichocki N."/>
            <person name="Veneault-Fourrey C."/>
            <person name="LaButti K."/>
            <person name="Lindquist E.A."/>
            <person name="Lipzen A."/>
            <person name="Lundell T."/>
            <person name="Morin E."/>
            <person name="Murat C."/>
            <person name="Sun H."/>
            <person name="Tunlid A."/>
            <person name="Henrissat B."/>
            <person name="Grigoriev I.V."/>
            <person name="Hibbett D.S."/>
            <person name="Martin F."/>
            <person name="Nordberg H.P."/>
            <person name="Cantor M.N."/>
            <person name="Hua S.X."/>
        </authorList>
    </citation>
    <scope>NUCLEOTIDE SEQUENCE [LARGE SCALE GENOMIC DNA]</scope>
    <source>
        <strain evidence="1 2">Foug A</strain>
    </source>
</reference>
<dbReference type="EMBL" id="KN822087">
    <property type="protein sequence ID" value="KIM58369.1"/>
    <property type="molecule type" value="Genomic_DNA"/>
</dbReference>
<organism evidence="1 2">
    <name type="scientific">Scleroderma citrinum Foug A</name>
    <dbReference type="NCBI Taxonomy" id="1036808"/>
    <lineage>
        <taxon>Eukaryota</taxon>
        <taxon>Fungi</taxon>
        <taxon>Dikarya</taxon>
        <taxon>Basidiomycota</taxon>
        <taxon>Agaricomycotina</taxon>
        <taxon>Agaricomycetes</taxon>
        <taxon>Agaricomycetidae</taxon>
        <taxon>Boletales</taxon>
        <taxon>Sclerodermatineae</taxon>
        <taxon>Sclerodermataceae</taxon>
        <taxon>Scleroderma</taxon>
    </lineage>
</organism>
<evidence type="ECO:0000313" key="2">
    <source>
        <dbReference type="Proteomes" id="UP000053989"/>
    </source>
</evidence>
<keyword evidence="2" id="KW-1185">Reference proteome</keyword>
<gene>
    <name evidence="1" type="ORF">SCLCIDRAFT_1218729</name>
</gene>
<dbReference type="Proteomes" id="UP000053989">
    <property type="component" value="Unassembled WGS sequence"/>
</dbReference>
<reference evidence="2" key="2">
    <citation type="submission" date="2015-01" db="EMBL/GenBank/DDBJ databases">
        <title>Evolutionary Origins and Diversification of the Mycorrhizal Mutualists.</title>
        <authorList>
            <consortium name="DOE Joint Genome Institute"/>
            <consortium name="Mycorrhizal Genomics Consortium"/>
            <person name="Kohler A."/>
            <person name="Kuo A."/>
            <person name="Nagy L.G."/>
            <person name="Floudas D."/>
            <person name="Copeland A."/>
            <person name="Barry K.W."/>
            <person name="Cichocki N."/>
            <person name="Veneault-Fourrey C."/>
            <person name="LaButti K."/>
            <person name="Lindquist E.A."/>
            <person name="Lipzen A."/>
            <person name="Lundell T."/>
            <person name="Morin E."/>
            <person name="Murat C."/>
            <person name="Riley R."/>
            <person name="Ohm R."/>
            <person name="Sun H."/>
            <person name="Tunlid A."/>
            <person name="Henrissat B."/>
            <person name="Grigoriev I.V."/>
            <person name="Hibbett D.S."/>
            <person name="Martin F."/>
        </authorList>
    </citation>
    <scope>NUCLEOTIDE SEQUENCE [LARGE SCALE GENOMIC DNA]</scope>
    <source>
        <strain evidence="2">Foug A</strain>
    </source>
</reference>